<evidence type="ECO:0000256" key="1">
    <source>
        <dbReference type="SAM" id="MobiDB-lite"/>
    </source>
</evidence>
<evidence type="ECO:0000313" key="4">
    <source>
        <dbReference type="RefSeq" id="XP_034242994.1"/>
    </source>
</evidence>
<protein>
    <submittedName>
        <fullName evidence="4">Uncharacterized protein LOC117646265</fullName>
    </submittedName>
</protein>
<feature type="region of interest" description="Disordered" evidence="1">
    <location>
        <begin position="192"/>
        <end position="213"/>
    </location>
</feature>
<feature type="transmembrane region" description="Helical" evidence="2">
    <location>
        <begin position="75"/>
        <end position="102"/>
    </location>
</feature>
<dbReference type="KEGG" id="tpal:117646265"/>
<reference evidence="4" key="1">
    <citation type="submission" date="2025-08" db="UniProtKB">
        <authorList>
            <consortium name="RefSeq"/>
        </authorList>
    </citation>
    <scope>IDENTIFICATION</scope>
    <source>
        <tissue evidence="4">Total insect</tissue>
    </source>
</reference>
<dbReference type="AlphaFoldDB" id="A0A6P8ZNV1"/>
<keyword evidence="2" id="KW-1133">Transmembrane helix</keyword>
<accession>A0A6P8ZNV1</accession>
<sequence length="274" mass="29003">MTSPTMEAMQASQHVYVVKVRALPDPGLLFPSERRYSALTVAGLAAGHALLGCVALLLGGLALSWDPPQGSWDHYIAWFFRASLLAAVVAAAGLVLTSAALVHLHENALSVRPVSAIHPADLPHLPPHLAAYEPDHDVSSDAAVADEGSGGGSSWLDISDLPLPDANSSTISSGGVFSDLVRDQDHDLVAADSTRHEDKEVPGRDHADSHSSFASFAGQPEWSVLRWVPVPLPPRASAQIRSLLAANVLVACFLELLMINSGDHTDKCKDDTNP</sequence>
<organism evidence="4">
    <name type="scientific">Thrips palmi</name>
    <name type="common">Melon thrips</name>
    <dbReference type="NCBI Taxonomy" id="161013"/>
    <lineage>
        <taxon>Eukaryota</taxon>
        <taxon>Metazoa</taxon>
        <taxon>Ecdysozoa</taxon>
        <taxon>Arthropoda</taxon>
        <taxon>Hexapoda</taxon>
        <taxon>Insecta</taxon>
        <taxon>Pterygota</taxon>
        <taxon>Neoptera</taxon>
        <taxon>Paraneoptera</taxon>
        <taxon>Thysanoptera</taxon>
        <taxon>Terebrantia</taxon>
        <taxon>Thripoidea</taxon>
        <taxon>Thripidae</taxon>
        <taxon>Thrips</taxon>
    </lineage>
</organism>
<dbReference type="GeneID" id="117646265"/>
<name>A0A6P8ZNV1_THRPL</name>
<feature type="compositionally biased region" description="Basic and acidic residues" evidence="1">
    <location>
        <begin position="192"/>
        <end position="209"/>
    </location>
</feature>
<feature type="transmembrane region" description="Helical" evidence="2">
    <location>
        <begin position="38"/>
        <end position="63"/>
    </location>
</feature>
<keyword evidence="2" id="KW-0812">Transmembrane</keyword>
<dbReference type="InParanoid" id="A0A6P8ZNV1"/>
<evidence type="ECO:0000256" key="2">
    <source>
        <dbReference type="SAM" id="Phobius"/>
    </source>
</evidence>
<evidence type="ECO:0000313" key="3">
    <source>
        <dbReference type="Proteomes" id="UP000515158"/>
    </source>
</evidence>
<proteinExistence type="predicted"/>
<keyword evidence="2" id="KW-0472">Membrane</keyword>
<dbReference type="Proteomes" id="UP000515158">
    <property type="component" value="Unplaced"/>
</dbReference>
<keyword evidence="3" id="KW-1185">Reference proteome</keyword>
<dbReference type="RefSeq" id="XP_034242994.1">
    <property type="nucleotide sequence ID" value="XM_034387103.1"/>
</dbReference>
<gene>
    <name evidence="4" type="primary">LOC117646265</name>
</gene>